<feature type="non-terminal residue" evidence="2">
    <location>
        <position position="1"/>
    </location>
</feature>
<dbReference type="EMBL" id="JAHRIN010075699">
    <property type="protein sequence ID" value="MEQ2217199.1"/>
    <property type="molecule type" value="Genomic_DNA"/>
</dbReference>
<comment type="caution">
    <text evidence="2">The sequence shown here is derived from an EMBL/GenBank/DDBJ whole genome shotgun (WGS) entry which is preliminary data.</text>
</comment>
<protein>
    <recommendedName>
        <fullName evidence="1">Dynein heavy chain region D6 P-loop domain-containing protein</fullName>
    </recommendedName>
</protein>
<reference evidence="2 3" key="1">
    <citation type="submission" date="2021-06" db="EMBL/GenBank/DDBJ databases">
        <authorList>
            <person name="Palmer J.M."/>
        </authorList>
    </citation>
    <scope>NUCLEOTIDE SEQUENCE [LARGE SCALE GENOMIC DNA]</scope>
    <source>
        <strain evidence="2 3">XC_2019</strain>
        <tissue evidence="2">Muscle</tissue>
    </source>
</reference>
<evidence type="ECO:0000259" key="1">
    <source>
        <dbReference type="Pfam" id="PF03028"/>
    </source>
</evidence>
<evidence type="ECO:0000313" key="3">
    <source>
        <dbReference type="Proteomes" id="UP001434883"/>
    </source>
</evidence>
<accession>A0ABV0SA85</accession>
<gene>
    <name evidence="2" type="ORF">XENOCAPTIV_028612</name>
</gene>
<dbReference type="InterPro" id="IPR026983">
    <property type="entry name" value="DHC"/>
</dbReference>
<sequence>LEILRDHFTYALYVNICRSLFEKDKLLFSFCLSVSLLMYNKLVGACSRNPHQTPFPGAWQERLNQFQKMMVIRCLRPDKVCFSGEHTIYTVWLTLRNTEDVLHVSPQIVPMVQEFVSSRLGQPFIEPPPFNLSTAFTDSNCCAPLIFVLSPGSDPMAALLKFGDEKVWRHMDRLDFRLWLTSYPSPTFPVTVLQNGVKMTNEAPKGLRSNIARSFLMDPISDPEFFNSSNKPVRLCAGLLPPSVWYFS</sequence>
<evidence type="ECO:0000313" key="2">
    <source>
        <dbReference type="EMBL" id="MEQ2217199.1"/>
    </source>
</evidence>
<dbReference type="Pfam" id="PF03028">
    <property type="entry name" value="Dynein_heavy"/>
    <property type="match status" value="1"/>
</dbReference>
<dbReference type="Gene3D" id="1.10.8.1220">
    <property type="match status" value="1"/>
</dbReference>
<dbReference type="InterPro" id="IPR004273">
    <property type="entry name" value="Dynein_heavy_D6_P-loop"/>
</dbReference>
<proteinExistence type="predicted"/>
<dbReference type="PANTHER" id="PTHR22878:SF66">
    <property type="entry name" value="DYNEIN AXONEMAL HEAVY CHAIN 7"/>
    <property type="match status" value="1"/>
</dbReference>
<dbReference type="InterPro" id="IPR027417">
    <property type="entry name" value="P-loop_NTPase"/>
</dbReference>
<name>A0ABV0SA85_9TELE</name>
<dbReference type="Proteomes" id="UP001434883">
    <property type="component" value="Unassembled WGS sequence"/>
</dbReference>
<dbReference type="PANTHER" id="PTHR22878">
    <property type="entry name" value="DYNEIN HEAVY CHAIN 6, AXONEMAL-LIKE-RELATED"/>
    <property type="match status" value="1"/>
</dbReference>
<dbReference type="Gene3D" id="3.40.50.300">
    <property type="entry name" value="P-loop containing nucleotide triphosphate hydrolases"/>
    <property type="match status" value="1"/>
</dbReference>
<keyword evidence="3" id="KW-1185">Reference proteome</keyword>
<organism evidence="2 3">
    <name type="scientific">Xenoophorus captivus</name>
    <dbReference type="NCBI Taxonomy" id="1517983"/>
    <lineage>
        <taxon>Eukaryota</taxon>
        <taxon>Metazoa</taxon>
        <taxon>Chordata</taxon>
        <taxon>Craniata</taxon>
        <taxon>Vertebrata</taxon>
        <taxon>Euteleostomi</taxon>
        <taxon>Actinopterygii</taxon>
        <taxon>Neopterygii</taxon>
        <taxon>Teleostei</taxon>
        <taxon>Neoteleostei</taxon>
        <taxon>Acanthomorphata</taxon>
        <taxon>Ovalentaria</taxon>
        <taxon>Atherinomorphae</taxon>
        <taxon>Cyprinodontiformes</taxon>
        <taxon>Goodeidae</taxon>
        <taxon>Xenoophorus</taxon>
    </lineage>
</organism>
<feature type="domain" description="Dynein heavy chain region D6 P-loop" evidence="1">
    <location>
        <begin position="174"/>
        <end position="200"/>
    </location>
</feature>